<dbReference type="GO" id="GO:0065002">
    <property type="term" value="P:intracellular protein transmembrane transport"/>
    <property type="evidence" value="ECO:0007669"/>
    <property type="project" value="TreeGrafter"/>
</dbReference>
<evidence type="ECO:0000256" key="4">
    <source>
        <dbReference type="ARBA" id="ARBA00022989"/>
    </source>
</evidence>
<dbReference type="PANTHER" id="PTHR30371:SF0">
    <property type="entry name" value="SEC-INDEPENDENT PROTEIN TRANSLOCASE PROTEIN TATC, CHLOROPLASTIC-RELATED"/>
    <property type="match status" value="1"/>
</dbReference>
<evidence type="ECO:0000256" key="2">
    <source>
        <dbReference type="ARBA" id="ARBA00008882"/>
    </source>
</evidence>
<dbReference type="Pfam" id="PF00902">
    <property type="entry name" value="TatC"/>
    <property type="match status" value="1"/>
</dbReference>
<comment type="subcellular location">
    <subcellularLocation>
        <location evidence="1">Membrane</location>
        <topology evidence="1">Multi-pass membrane protein</topology>
    </subcellularLocation>
</comment>
<dbReference type="GO" id="GO:0009977">
    <property type="term" value="F:proton motive force dependent protein transmembrane transporter activity"/>
    <property type="evidence" value="ECO:0007669"/>
    <property type="project" value="TreeGrafter"/>
</dbReference>
<evidence type="ECO:0000256" key="6">
    <source>
        <dbReference type="SAM" id="Phobius"/>
    </source>
</evidence>
<evidence type="ECO:0000256" key="3">
    <source>
        <dbReference type="ARBA" id="ARBA00022692"/>
    </source>
</evidence>
<organism evidence="7">
    <name type="scientific">Dasya binghamiae</name>
    <dbReference type="NCBI Taxonomy" id="1896963"/>
    <lineage>
        <taxon>Eukaryota</taxon>
        <taxon>Rhodophyta</taxon>
        <taxon>Florideophyceae</taxon>
        <taxon>Rhodymeniophycidae</taxon>
        <taxon>Ceramiales</taxon>
        <taxon>Dasyaceae</taxon>
        <taxon>Dasya</taxon>
    </lineage>
</organism>
<name>A0A1C8XS70_9FLOR</name>
<protein>
    <submittedName>
        <fullName evidence="7">Sec-independent protein translocase-like protein</fullName>
    </submittedName>
</protein>
<evidence type="ECO:0000256" key="1">
    <source>
        <dbReference type="ARBA" id="ARBA00004141"/>
    </source>
</evidence>
<keyword evidence="4 6" id="KW-1133">Transmembrane helix</keyword>
<keyword evidence="3 6" id="KW-0812">Transmembrane</keyword>
<keyword evidence="5 6" id="KW-0472">Membrane</keyword>
<sequence>MKNIYSNNDQNYMSIIEHLEELRQRLFIVLIIFLVTTTICVINIKTISFMLEQPALGIKFLQLAPGEYIFVSMKIAIYTGIIFSSPFAVYQIILFILPGLTSKEALYIIPTLIISILLFFAGIIFSYKILIPAALSFLITYGSEIVEPIWSFEEYFNFILLLSFSTGIIFQIPIIQVLLGLFNVLSSNQMLQYWKYIIFISTIIGAILTPSTDPITQLFMSSAISILYITGILILKTLKK</sequence>
<dbReference type="PANTHER" id="PTHR30371">
    <property type="entry name" value="SEC-INDEPENDENT PROTEIN TRANSLOCASE PROTEIN TATC"/>
    <property type="match status" value="1"/>
</dbReference>
<dbReference type="HAMAP" id="MF_00902">
    <property type="entry name" value="TatC"/>
    <property type="match status" value="1"/>
</dbReference>
<dbReference type="GO" id="GO:0043953">
    <property type="term" value="P:protein transport by the Tat complex"/>
    <property type="evidence" value="ECO:0007669"/>
    <property type="project" value="TreeGrafter"/>
</dbReference>
<feature type="transmembrane region" description="Helical" evidence="6">
    <location>
        <begin position="215"/>
        <end position="235"/>
    </location>
</feature>
<gene>
    <name evidence="7" type="primary">tatC</name>
</gene>
<evidence type="ECO:0000313" key="7">
    <source>
        <dbReference type="EMBL" id="AOH77325.1"/>
    </source>
</evidence>
<feature type="transmembrane region" description="Helical" evidence="6">
    <location>
        <begin position="26"/>
        <end position="44"/>
    </location>
</feature>
<accession>A0A1C8XS70</accession>
<geneLocation type="plastid" evidence="7"/>
<feature type="transmembrane region" description="Helical" evidence="6">
    <location>
        <begin position="193"/>
        <end position="209"/>
    </location>
</feature>
<dbReference type="InterPro" id="IPR019820">
    <property type="entry name" value="Sec-indep_translocase_CS"/>
</dbReference>
<dbReference type="EMBL" id="KX247284">
    <property type="protein sequence ID" value="AOH77325.1"/>
    <property type="molecule type" value="Genomic_DNA"/>
</dbReference>
<feature type="transmembrane region" description="Helical" evidence="6">
    <location>
        <begin position="109"/>
        <end position="135"/>
    </location>
</feature>
<dbReference type="NCBIfam" id="TIGR00945">
    <property type="entry name" value="tatC"/>
    <property type="match status" value="1"/>
</dbReference>
<feature type="transmembrane region" description="Helical" evidence="6">
    <location>
        <begin position="155"/>
        <end position="181"/>
    </location>
</feature>
<feature type="transmembrane region" description="Helical" evidence="6">
    <location>
        <begin position="75"/>
        <end position="97"/>
    </location>
</feature>
<proteinExistence type="inferred from homology"/>
<keyword evidence="7" id="KW-0934">Plastid</keyword>
<dbReference type="PROSITE" id="PS01218">
    <property type="entry name" value="TATC"/>
    <property type="match status" value="1"/>
</dbReference>
<dbReference type="GO" id="GO:0033281">
    <property type="term" value="C:TAT protein transport complex"/>
    <property type="evidence" value="ECO:0007669"/>
    <property type="project" value="TreeGrafter"/>
</dbReference>
<comment type="similarity">
    <text evidence="2">Belongs to the TatC family.</text>
</comment>
<dbReference type="AlphaFoldDB" id="A0A1C8XS70"/>
<dbReference type="GeneID" id="29071596"/>
<dbReference type="RefSeq" id="YP_009295313.1">
    <property type="nucleotide sequence ID" value="NC_031161.1"/>
</dbReference>
<reference evidence="7" key="1">
    <citation type="journal article" date="2016" name="Mitochondrial DNA Part B Resour">
        <title>Organellar genome analysis of the marine red alga Dasya binghamiae (Dasyaceae, Rhodophyta) reveals an uncharacteristic florideophyte mitogenome structure.</title>
        <authorList>
            <person name="Tamayo D.A."/>
            <person name="Hughey J.R."/>
        </authorList>
    </citation>
    <scope>NUCLEOTIDE SEQUENCE</scope>
</reference>
<dbReference type="PRINTS" id="PR01840">
    <property type="entry name" value="TATCFAMILY"/>
</dbReference>
<dbReference type="InterPro" id="IPR002033">
    <property type="entry name" value="TatC"/>
</dbReference>
<evidence type="ECO:0000256" key="5">
    <source>
        <dbReference type="ARBA" id="ARBA00023136"/>
    </source>
</evidence>